<comment type="caution">
    <text evidence="8">The sequence shown here is derived from an EMBL/GenBank/DDBJ whole genome shotgun (WGS) entry which is preliminary data.</text>
</comment>
<keyword evidence="5" id="KW-0378">Hydrolase</keyword>
<dbReference type="InterPro" id="IPR036264">
    <property type="entry name" value="Bact_exopeptidase_dim_dom"/>
</dbReference>
<evidence type="ECO:0000256" key="4">
    <source>
        <dbReference type="ARBA" id="ARBA00022723"/>
    </source>
</evidence>
<organism evidence="8 9">
    <name type="scientific">Nocardioides hankookensis</name>
    <dbReference type="NCBI Taxonomy" id="443157"/>
    <lineage>
        <taxon>Bacteria</taxon>
        <taxon>Bacillati</taxon>
        <taxon>Actinomycetota</taxon>
        <taxon>Actinomycetes</taxon>
        <taxon>Propionibacteriales</taxon>
        <taxon>Nocardioidaceae</taxon>
        <taxon>Nocardioides</taxon>
    </lineage>
</organism>
<dbReference type="SUPFAM" id="SSF55031">
    <property type="entry name" value="Bacterial exopeptidase dimerisation domain"/>
    <property type="match status" value="1"/>
</dbReference>
<comment type="similarity">
    <text evidence="2">Belongs to the peptidase M20 family.</text>
</comment>
<dbReference type="PANTHER" id="PTHR32494">
    <property type="entry name" value="ALLANTOATE DEIMINASE-RELATED"/>
    <property type="match status" value="1"/>
</dbReference>
<evidence type="ECO:0000313" key="8">
    <source>
        <dbReference type="EMBL" id="MFC6042824.1"/>
    </source>
</evidence>
<dbReference type="InterPro" id="IPR002933">
    <property type="entry name" value="Peptidase_M20"/>
</dbReference>
<dbReference type="Pfam" id="PF01546">
    <property type="entry name" value="Peptidase_M20"/>
    <property type="match status" value="1"/>
</dbReference>
<feature type="domain" description="Peptidase M20 dimerisation" evidence="7">
    <location>
        <begin position="208"/>
        <end position="304"/>
    </location>
</feature>
<name>A0ABW1LG27_9ACTN</name>
<dbReference type="CDD" id="cd03884">
    <property type="entry name" value="M20_bAS"/>
    <property type="match status" value="1"/>
</dbReference>
<protein>
    <submittedName>
        <fullName evidence="8">Allantoate amidohydrolase</fullName>
    </submittedName>
</protein>
<evidence type="ECO:0000256" key="5">
    <source>
        <dbReference type="ARBA" id="ARBA00022801"/>
    </source>
</evidence>
<evidence type="ECO:0000313" key="9">
    <source>
        <dbReference type="Proteomes" id="UP001596135"/>
    </source>
</evidence>
<evidence type="ECO:0000256" key="2">
    <source>
        <dbReference type="ARBA" id="ARBA00006153"/>
    </source>
</evidence>
<keyword evidence="6" id="KW-0464">Manganese</keyword>
<proteinExistence type="inferred from homology"/>
<dbReference type="NCBIfam" id="NF006775">
    <property type="entry name" value="PRK09290.2-5"/>
    <property type="match status" value="1"/>
</dbReference>
<dbReference type="PANTHER" id="PTHR32494:SF19">
    <property type="entry name" value="ALLANTOATE DEIMINASE-RELATED"/>
    <property type="match status" value="1"/>
</dbReference>
<comment type="subunit">
    <text evidence="3">Homodimer.</text>
</comment>
<evidence type="ECO:0000256" key="6">
    <source>
        <dbReference type="ARBA" id="ARBA00023211"/>
    </source>
</evidence>
<dbReference type="SUPFAM" id="SSF53187">
    <property type="entry name" value="Zn-dependent exopeptidases"/>
    <property type="match status" value="1"/>
</dbReference>
<dbReference type="InterPro" id="IPR001261">
    <property type="entry name" value="ArgE/DapE_CS"/>
</dbReference>
<evidence type="ECO:0000259" key="7">
    <source>
        <dbReference type="Pfam" id="PF07687"/>
    </source>
</evidence>
<dbReference type="InterPro" id="IPR010158">
    <property type="entry name" value="Amidase_Cbmase"/>
</dbReference>
<accession>A0ABW1LG27</accession>
<dbReference type="RefSeq" id="WP_379152240.1">
    <property type="nucleotide sequence ID" value="NZ_JBHSRJ010000004.1"/>
</dbReference>
<dbReference type="EMBL" id="JBHSRJ010000004">
    <property type="protein sequence ID" value="MFC6042824.1"/>
    <property type="molecule type" value="Genomic_DNA"/>
</dbReference>
<dbReference type="InterPro" id="IPR011650">
    <property type="entry name" value="Peptidase_M20_dimer"/>
</dbReference>
<dbReference type="PIRSF" id="PIRSF001235">
    <property type="entry name" value="Amidase_carbamoylase"/>
    <property type="match status" value="1"/>
</dbReference>
<dbReference type="NCBIfam" id="TIGR01879">
    <property type="entry name" value="hydantase"/>
    <property type="match status" value="1"/>
</dbReference>
<reference evidence="9" key="1">
    <citation type="journal article" date="2019" name="Int. J. Syst. Evol. Microbiol.">
        <title>The Global Catalogue of Microorganisms (GCM) 10K type strain sequencing project: providing services to taxonomists for standard genome sequencing and annotation.</title>
        <authorList>
            <consortium name="The Broad Institute Genomics Platform"/>
            <consortium name="The Broad Institute Genome Sequencing Center for Infectious Disease"/>
            <person name="Wu L."/>
            <person name="Ma J."/>
        </authorList>
    </citation>
    <scope>NUCLEOTIDE SEQUENCE [LARGE SCALE GENOMIC DNA]</scope>
    <source>
        <strain evidence="9">CCUG 54522</strain>
    </source>
</reference>
<evidence type="ECO:0000256" key="3">
    <source>
        <dbReference type="ARBA" id="ARBA00011738"/>
    </source>
</evidence>
<comment type="cofactor">
    <cofactor evidence="1">
        <name>Mn(2+)</name>
        <dbReference type="ChEBI" id="CHEBI:29035"/>
    </cofactor>
</comment>
<dbReference type="Proteomes" id="UP001596135">
    <property type="component" value="Unassembled WGS sequence"/>
</dbReference>
<dbReference type="PROSITE" id="PS00758">
    <property type="entry name" value="ARGE_DAPE_CPG2_1"/>
    <property type="match status" value="1"/>
</dbReference>
<dbReference type="Pfam" id="PF07687">
    <property type="entry name" value="M20_dimer"/>
    <property type="match status" value="1"/>
</dbReference>
<keyword evidence="9" id="KW-1185">Reference proteome</keyword>
<sequence>MTTAREVLDRCAELDRFTATPPQLERVYLSREHASANAVAGRWMEEAGLRTWQDAAGNQCGRREGSTPGLPALLVGSHLDTVPDAGSYDGMLGVVMAIAVAQRLRDRELPFALEVIGFSDEEGTRFGKALLGSQALAGVWEEDWWDLRDRDGVTLHQAFLDFGLDPRRVGDAARRPDELVGYLEAHIEQGPYLEAEDRSLGYVTTIAGARRFRLSFIGEARHAGGTPYPRRRDALVGASEAIVLIEQRARASECIATVGRIEVQPGAINVIPGRADLSLDLRAATDPERDAMWESLRAEIEESCARRGLRLEVRETHHAPAMPCAPWLQEAVMAGIRSTGDDDPVGLWSRAGHDAMAVGLTTDVGMLFLRCHDGISHHPEEDVRELDVTAGLDALERAVLEVAARIGARA</sequence>
<dbReference type="Gene3D" id="3.40.630.10">
    <property type="entry name" value="Zn peptidases"/>
    <property type="match status" value="1"/>
</dbReference>
<gene>
    <name evidence="8" type="ORF">ACFPYL_07055</name>
</gene>
<dbReference type="Gene3D" id="3.30.70.360">
    <property type="match status" value="1"/>
</dbReference>
<keyword evidence="4" id="KW-0479">Metal-binding</keyword>
<evidence type="ECO:0000256" key="1">
    <source>
        <dbReference type="ARBA" id="ARBA00001936"/>
    </source>
</evidence>